<sequence>MNVLPLAKRVQIINLLVEGNSLRGTSRIAEVSINTVTKVLVTVGRACQIFHDQKIRNIKSERVQCDEIWSFVYSKEKNTAEEDRGTGVGDVWTWVGIDADTKLVISWYVGNRSAEDAYIFMKDVKRRLRNRVQLTTDGYKAYLNAVPDAFGSRIDYAQLIKLYDDNGRYKGAERRTILGKPDKKKITTAHVERQNLTMRMHMRRFARKTNAFSKKVENHCYAQAIHFVYYNFVRIHKTLRVTPAMQAGIVKEPMELIDLAQLIE</sequence>
<protein>
    <submittedName>
        <fullName evidence="5">IS1 family transposase</fullName>
    </submittedName>
</protein>
<dbReference type="PANTHER" id="PTHR33293">
    <property type="entry name" value="INSERTION ELEMENT IS1 1 PROTEIN INSB-RELATED"/>
    <property type="match status" value="1"/>
</dbReference>
<evidence type="ECO:0000256" key="2">
    <source>
        <dbReference type="ARBA" id="ARBA00008841"/>
    </source>
</evidence>
<accession>A0ABV6L4N1</accession>
<evidence type="ECO:0000256" key="3">
    <source>
        <dbReference type="ARBA" id="ARBA00022578"/>
    </source>
</evidence>
<dbReference type="Proteomes" id="UP001589828">
    <property type="component" value="Unassembled WGS sequence"/>
</dbReference>
<dbReference type="Pfam" id="PF03400">
    <property type="entry name" value="DDE_Tnp_IS1"/>
    <property type="match status" value="1"/>
</dbReference>
<keyword evidence="3" id="KW-0815">Transposition</keyword>
<comment type="similarity">
    <text evidence="2">Belongs to the transposase 27 family.</text>
</comment>
<keyword evidence="6" id="KW-1185">Reference proteome</keyword>
<gene>
    <name evidence="5" type="ORF">ACFFGT_09485</name>
</gene>
<organism evidence="5 6">
    <name type="scientific">Mucilaginibacter angelicae</name>
    <dbReference type="NCBI Taxonomy" id="869718"/>
    <lineage>
        <taxon>Bacteria</taxon>
        <taxon>Pseudomonadati</taxon>
        <taxon>Bacteroidota</taxon>
        <taxon>Sphingobacteriia</taxon>
        <taxon>Sphingobacteriales</taxon>
        <taxon>Sphingobacteriaceae</taxon>
        <taxon>Mucilaginibacter</taxon>
    </lineage>
</organism>
<keyword evidence="4" id="KW-0233">DNA recombination</keyword>
<proteinExistence type="inferred from homology"/>
<dbReference type="SUPFAM" id="SSF53098">
    <property type="entry name" value="Ribonuclease H-like"/>
    <property type="match status" value="1"/>
</dbReference>
<evidence type="ECO:0000313" key="6">
    <source>
        <dbReference type="Proteomes" id="UP001589828"/>
    </source>
</evidence>
<reference evidence="5 6" key="1">
    <citation type="submission" date="2024-09" db="EMBL/GenBank/DDBJ databases">
        <authorList>
            <person name="Sun Q."/>
            <person name="Mori K."/>
        </authorList>
    </citation>
    <scope>NUCLEOTIDE SEQUENCE [LARGE SCALE GENOMIC DNA]</scope>
    <source>
        <strain evidence="5 6">NCAIM B.02415</strain>
    </source>
</reference>
<comment type="function">
    <text evidence="1">Absolutely required for transposition of IS1.</text>
</comment>
<comment type="caution">
    <text evidence="5">The sequence shown here is derived from an EMBL/GenBank/DDBJ whole genome shotgun (WGS) entry which is preliminary data.</text>
</comment>
<dbReference type="RefSeq" id="WP_377022278.1">
    <property type="nucleotide sequence ID" value="NZ_JBHLTS010000020.1"/>
</dbReference>
<evidence type="ECO:0000256" key="1">
    <source>
        <dbReference type="ARBA" id="ARBA00004091"/>
    </source>
</evidence>
<dbReference type="EMBL" id="JBHLTS010000020">
    <property type="protein sequence ID" value="MFC0514433.1"/>
    <property type="molecule type" value="Genomic_DNA"/>
</dbReference>
<name>A0ABV6L4N1_9SPHI</name>
<dbReference type="InterPro" id="IPR005063">
    <property type="entry name" value="Transposase_27"/>
</dbReference>
<evidence type="ECO:0000256" key="4">
    <source>
        <dbReference type="ARBA" id="ARBA00023172"/>
    </source>
</evidence>
<dbReference type="PANTHER" id="PTHR33293:SF1">
    <property type="entry name" value="INSERTION ELEMENT IS1 1 PROTEIN INSB-RELATED"/>
    <property type="match status" value="1"/>
</dbReference>
<dbReference type="InterPro" id="IPR012337">
    <property type="entry name" value="RNaseH-like_sf"/>
</dbReference>
<dbReference type="InterPro" id="IPR051354">
    <property type="entry name" value="Transposase_27_IS1"/>
</dbReference>
<evidence type="ECO:0000313" key="5">
    <source>
        <dbReference type="EMBL" id="MFC0514433.1"/>
    </source>
</evidence>